<dbReference type="Proteomes" id="UP000030136">
    <property type="component" value="Unassembled WGS sequence"/>
</dbReference>
<evidence type="ECO:0000313" key="2">
    <source>
        <dbReference type="Proteomes" id="UP000030136"/>
    </source>
</evidence>
<dbReference type="PANTHER" id="PTHR28055:SF1">
    <property type="entry name" value="ALTERED INHERITANCE OF MITOCHONDRIA PROTEIN 41, MITOCHONDRIAL"/>
    <property type="match status" value="1"/>
</dbReference>
<dbReference type="RefSeq" id="WP_036889555.1">
    <property type="nucleotide sequence ID" value="NZ_JQJC01000009.1"/>
</dbReference>
<dbReference type="Gene3D" id="1.10.10.410">
    <property type="match status" value="1"/>
</dbReference>
<sequence length="149" mass="16483">MSLFEDINGEIKAAMLAREKVRLEALRSIKKEFMEAVTAKGSDGTLHDEQALKILRKLHKQRMESAEIYKQNNRPELAEVELAEAEVIASFLPAMLSEEQVEPIIRELIAELGVSDIKMMGKVIGAAQKKLEGKAEGAVIAGIVKRLLS</sequence>
<dbReference type="AlphaFoldDB" id="A0AB34PHE0"/>
<organism evidence="1 2">
    <name type="scientific">Porphyromonas crevioricanis</name>
    <dbReference type="NCBI Taxonomy" id="393921"/>
    <lineage>
        <taxon>Bacteria</taxon>
        <taxon>Pseudomonadati</taxon>
        <taxon>Bacteroidota</taxon>
        <taxon>Bacteroidia</taxon>
        <taxon>Bacteroidales</taxon>
        <taxon>Porphyromonadaceae</taxon>
        <taxon>Porphyromonas</taxon>
    </lineage>
</organism>
<gene>
    <name evidence="1" type="ORF">HQ38_02595</name>
</gene>
<dbReference type="PANTHER" id="PTHR28055">
    <property type="entry name" value="ALTERED INHERITANCE OF MITOCHONDRIA PROTEIN 41, MITOCHONDRIAL"/>
    <property type="match status" value="1"/>
</dbReference>
<protein>
    <submittedName>
        <fullName evidence="1">Glutamyl-tRNA amidotransferase</fullName>
    </submittedName>
</protein>
<reference evidence="1 2" key="1">
    <citation type="submission" date="2014-08" db="EMBL/GenBank/DDBJ databases">
        <title>Porphyromonas crevioricanis strain:COT-253_OH1447 Genome sequencing.</title>
        <authorList>
            <person name="Wallis C."/>
            <person name="Deusch O."/>
            <person name="O'Flynn C."/>
            <person name="Davis I."/>
            <person name="Jospin G."/>
            <person name="Darling A.E."/>
            <person name="Coil D.A."/>
            <person name="Alexiev A."/>
            <person name="Horsfall A."/>
            <person name="Kirkwood N."/>
            <person name="Harris S."/>
            <person name="Eisen J.A."/>
        </authorList>
    </citation>
    <scope>NUCLEOTIDE SEQUENCE [LARGE SCALE GENOMIC DNA]</scope>
    <source>
        <strain evidence="2">COT-253 OH1447</strain>
    </source>
</reference>
<dbReference type="Pfam" id="PF09424">
    <property type="entry name" value="YqeY"/>
    <property type="match status" value="1"/>
</dbReference>
<accession>A0AB34PHE0</accession>
<dbReference type="EMBL" id="JQJC01000009">
    <property type="protein sequence ID" value="KGN95873.1"/>
    <property type="molecule type" value="Genomic_DNA"/>
</dbReference>
<dbReference type="Gene3D" id="1.10.1510.10">
    <property type="entry name" value="Uncharacterised protein YqeY/AIM41 PF09424, N-terminal domain"/>
    <property type="match status" value="1"/>
</dbReference>
<dbReference type="InterPro" id="IPR019004">
    <property type="entry name" value="YqeY/Aim41"/>
</dbReference>
<dbReference type="GO" id="GO:0016884">
    <property type="term" value="F:carbon-nitrogen ligase activity, with glutamine as amido-N-donor"/>
    <property type="evidence" value="ECO:0007669"/>
    <property type="project" value="InterPro"/>
</dbReference>
<dbReference type="InterPro" id="IPR042184">
    <property type="entry name" value="YqeY/Aim41_N"/>
</dbReference>
<dbReference type="SUPFAM" id="SSF89095">
    <property type="entry name" value="GatB/YqeY motif"/>
    <property type="match status" value="1"/>
</dbReference>
<dbReference type="InterPro" id="IPR023168">
    <property type="entry name" value="GatB_Yqey_C_2"/>
</dbReference>
<proteinExistence type="predicted"/>
<evidence type="ECO:0000313" key="1">
    <source>
        <dbReference type="EMBL" id="KGN95873.1"/>
    </source>
</evidence>
<dbReference type="InterPro" id="IPR003789">
    <property type="entry name" value="Asn/Gln_tRNA_amidoTrase-B-like"/>
</dbReference>
<name>A0AB34PHE0_9PORP</name>
<comment type="caution">
    <text evidence="1">The sequence shown here is derived from an EMBL/GenBank/DDBJ whole genome shotgun (WGS) entry which is preliminary data.</text>
</comment>